<dbReference type="SUPFAM" id="SSF56801">
    <property type="entry name" value="Acetyl-CoA synthetase-like"/>
    <property type="match status" value="1"/>
</dbReference>
<reference evidence="1 2" key="1">
    <citation type="submission" date="2021-01" db="EMBL/GenBank/DDBJ databases">
        <title>Whole genome shotgun sequence of Verrucosispora qiuiae NBRC 106684.</title>
        <authorList>
            <person name="Komaki H."/>
            <person name="Tamura T."/>
        </authorList>
    </citation>
    <scope>NUCLEOTIDE SEQUENCE [LARGE SCALE GENOMIC DNA]</scope>
    <source>
        <strain evidence="1 2">NBRC 106684</strain>
    </source>
</reference>
<keyword evidence="2" id="KW-1185">Reference proteome</keyword>
<keyword evidence="1" id="KW-0436">Ligase</keyword>
<dbReference type="GO" id="GO:0016874">
    <property type="term" value="F:ligase activity"/>
    <property type="evidence" value="ECO:0007669"/>
    <property type="project" value="UniProtKB-KW"/>
</dbReference>
<gene>
    <name evidence="1" type="primary">paaF</name>
    <name evidence="1" type="ORF">Vqi01_39110</name>
</gene>
<accession>A0ABQ4JGZ6</accession>
<protein>
    <submittedName>
        <fullName evidence="1">Phenylacetate-coenzyme A ligase</fullName>
    </submittedName>
</protein>
<dbReference type="Gene3D" id="3.30.300.30">
    <property type="match status" value="1"/>
</dbReference>
<dbReference type="PANTHER" id="PTHR43845:SF1">
    <property type="entry name" value="BLR5969 PROTEIN"/>
    <property type="match status" value="1"/>
</dbReference>
<dbReference type="PANTHER" id="PTHR43845">
    <property type="entry name" value="BLR5969 PROTEIN"/>
    <property type="match status" value="1"/>
</dbReference>
<organism evidence="1 2">
    <name type="scientific">Micromonospora qiuiae</name>
    <dbReference type="NCBI Taxonomy" id="502268"/>
    <lineage>
        <taxon>Bacteria</taxon>
        <taxon>Bacillati</taxon>
        <taxon>Actinomycetota</taxon>
        <taxon>Actinomycetes</taxon>
        <taxon>Micromonosporales</taxon>
        <taxon>Micromonosporaceae</taxon>
        <taxon>Micromonospora</taxon>
    </lineage>
</organism>
<dbReference type="InterPro" id="IPR045851">
    <property type="entry name" value="AMP-bd_C_sf"/>
</dbReference>
<proteinExistence type="predicted"/>
<sequence>MSTLTLDTVSHYRGRGFAHTHDTPLLIRHHSQKECRYVVIAPWLDFMTRWNEGKVTAAELTDWQTTALRAVLGHVHSKSPFYRRRLAGVNLDIKDLADLAHIPYTTKDDLRDAMHGMLSGTVADAQFYFETTGTTGRPTPCPRSAMDFDLNVAPLAHALDLIVRKHFTDDGERPILAVVAPNDVHAACLSLSFAAKQIGIAKLDLFPITPTLGFARFFEVLVELRINMILCSPGLLMALAEMSSSYGVEVPDDLAVKVLLTTGEMCSDGMGRLLAQTWNADVYNFMYGSQEAGCPAVTRPDGTVVAIEPTYLLEVLDLETETTLGIEGYGELCLTTLVPGLKPLIRYRTGDLVSIAPDSTGRRTVKVLGRVKDMTDLGGRKRSAAEIDNTILADPELIYGYELEVHAVGGQDRVHVRVKAKEGADHDQLKALVAGRVTAAFGVPAEVTIHPLLDLKSATGGWVSWKTARIKDRRAQETDDIETRSAADLARAVEQAI</sequence>
<comment type="caution">
    <text evidence="1">The sequence shown here is derived from an EMBL/GenBank/DDBJ whole genome shotgun (WGS) entry which is preliminary data.</text>
</comment>
<evidence type="ECO:0000313" key="2">
    <source>
        <dbReference type="Proteomes" id="UP000653076"/>
    </source>
</evidence>
<dbReference type="InterPro" id="IPR042099">
    <property type="entry name" value="ANL_N_sf"/>
</dbReference>
<dbReference type="Gene3D" id="3.40.50.12780">
    <property type="entry name" value="N-terminal domain of ligase-like"/>
    <property type="match status" value="1"/>
</dbReference>
<name>A0ABQ4JGZ6_9ACTN</name>
<dbReference type="Proteomes" id="UP000653076">
    <property type="component" value="Unassembled WGS sequence"/>
</dbReference>
<dbReference type="EMBL" id="BOPC01000054">
    <property type="protein sequence ID" value="GIJ28749.1"/>
    <property type="molecule type" value="Genomic_DNA"/>
</dbReference>
<evidence type="ECO:0000313" key="1">
    <source>
        <dbReference type="EMBL" id="GIJ28749.1"/>
    </source>
</evidence>